<dbReference type="Proteomes" id="UP001348805">
    <property type="component" value="Segment"/>
</dbReference>
<evidence type="ECO:0000313" key="2">
    <source>
        <dbReference type="Proteomes" id="UP001348805"/>
    </source>
</evidence>
<proteinExistence type="predicted"/>
<protein>
    <submittedName>
        <fullName evidence="1">Uncharacterized protein</fullName>
    </submittedName>
</protein>
<name>A0ABZ0YZR6_9CAUD</name>
<accession>A0ABZ0YZR6</accession>
<organism evidence="1 2">
    <name type="scientific">phage Lak_Megaphage_RVC_AP3_GC26</name>
    <dbReference type="NCBI Taxonomy" id="3109225"/>
    <lineage>
        <taxon>Viruses</taxon>
        <taxon>Duplodnaviria</taxon>
        <taxon>Heunggongvirae</taxon>
        <taxon>Uroviricota</taxon>
        <taxon>Caudoviricetes</taxon>
        <taxon>Caudoviricetes code 15 clade</taxon>
    </lineage>
</organism>
<reference evidence="1 2" key="1">
    <citation type="submission" date="2023-11" db="EMBL/GenBank/DDBJ databases">
        <authorList>
            <person name="Cook R."/>
            <person name="Crisci M."/>
            <person name="Pye H."/>
            <person name="Adriaenssens E."/>
            <person name="Santini J."/>
        </authorList>
    </citation>
    <scope>NUCLEOTIDE SEQUENCE [LARGE SCALE GENOMIC DNA]</scope>
    <source>
        <strain evidence="1">Lak_Megaphage_RVC_AP3_GC26</strain>
    </source>
</reference>
<keyword evidence="2" id="KW-1185">Reference proteome</keyword>
<sequence length="101" mass="11984">MKVQVRQGVFETNSSSVHTLTMCSDSEYKKWENGELLYGKYSEVFITREEYEANQEKYDSDDDYKSYDDYFNDYDMETYDESYKTPGGEIVHAFGRYGYDS</sequence>
<evidence type="ECO:0000313" key="1">
    <source>
        <dbReference type="EMBL" id="WQJ51346.1"/>
    </source>
</evidence>
<dbReference type="EMBL" id="OR769219">
    <property type="protein sequence ID" value="WQJ51346.1"/>
    <property type="molecule type" value="Genomic_DNA"/>
</dbReference>